<dbReference type="Gene3D" id="1.10.8.1180">
    <property type="match status" value="1"/>
</dbReference>
<accession>A0ABN6BW15</accession>
<dbReference type="Proteomes" id="UP001064896">
    <property type="component" value="Chromosome"/>
</dbReference>
<feature type="domain" description="DnaT DNA-binding" evidence="2">
    <location>
        <begin position="1"/>
        <end position="69"/>
    </location>
</feature>
<organism evidence="3 4">
    <name type="scientific">Pseudomonas solani</name>
    <dbReference type="NCBI Taxonomy" id="2731552"/>
    <lineage>
        <taxon>Bacteria</taxon>
        <taxon>Pseudomonadati</taxon>
        <taxon>Pseudomonadota</taxon>
        <taxon>Gammaproteobacteria</taxon>
        <taxon>Pseudomonadales</taxon>
        <taxon>Pseudomonadaceae</taxon>
        <taxon>Pseudomonas</taxon>
    </lineage>
</organism>
<keyword evidence="4" id="KW-1185">Reference proteome</keyword>
<dbReference type="EMBL" id="AP023081">
    <property type="protein sequence ID" value="BCD88040.1"/>
    <property type="molecule type" value="Genomic_DNA"/>
</dbReference>
<sequence length="314" mass="35007">MHDHWIPSPKGWKATLLRNGMQAAALSDDVLLEFRSYWINCPDKHQSQGQWEHALAQELKRKTRYAQSTGTGAGPLQTNTNPHRPRVETALVGKALAQPSTESSKPSQPETLATRLLDQFWIRMTEMYGHRWISNYGDTPKPDSVWGKVLAGLTGAQLAIGLGALVDRGEEFDWPPPANAFRALCLQVPGLPTEGEAWDQALRGEYQHEAVRIAAKATGTYDLKGAKLNDKGLRARFNRNYAIVRARAVMGKPLDGHIPEAIGYEVKTPMQVQFAHSHQQARDLIMAQNLPMDAKQARELLLAKMGIRREGRHA</sequence>
<evidence type="ECO:0000313" key="4">
    <source>
        <dbReference type="Proteomes" id="UP001064896"/>
    </source>
</evidence>
<name>A0ABN6BW15_9PSED</name>
<dbReference type="Pfam" id="PF17948">
    <property type="entry name" value="DnaT"/>
    <property type="match status" value="1"/>
</dbReference>
<dbReference type="InterPro" id="IPR040480">
    <property type="entry name" value="DnaT_DNA_bind"/>
</dbReference>
<dbReference type="RefSeq" id="WP_265168234.1">
    <property type="nucleotide sequence ID" value="NZ_AP023081.1"/>
</dbReference>
<feature type="region of interest" description="Disordered" evidence="1">
    <location>
        <begin position="62"/>
        <end position="84"/>
    </location>
</feature>
<evidence type="ECO:0000313" key="3">
    <source>
        <dbReference type="EMBL" id="BCD88040.1"/>
    </source>
</evidence>
<evidence type="ECO:0000256" key="1">
    <source>
        <dbReference type="SAM" id="MobiDB-lite"/>
    </source>
</evidence>
<feature type="compositionally biased region" description="Polar residues" evidence="1">
    <location>
        <begin position="65"/>
        <end position="82"/>
    </location>
</feature>
<protein>
    <recommendedName>
        <fullName evidence="2">DnaT DNA-binding domain-containing protein</fullName>
    </recommendedName>
</protein>
<gene>
    <name evidence="3" type="ORF">PSm6_44470</name>
</gene>
<reference evidence="3" key="1">
    <citation type="submission" date="2020-05" db="EMBL/GenBank/DDBJ databases">
        <title>Complete genome sequence of Pseudomonas sp. Sm006.</title>
        <authorList>
            <person name="Takeuchi K."/>
            <person name="Someya N."/>
        </authorList>
    </citation>
    <scope>NUCLEOTIDE SEQUENCE</scope>
    <source>
        <strain evidence="3">Sm006</strain>
    </source>
</reference>
<proteinExistence type="predicted"/>
<evidence type="ECO:0000259" key="2">
    <source>
        <dbReference type="Pfam" id="PF17948"/>
    </source>
</evidence>